<feature type="repeat" description="TPR" evidence="1">
    <location>
        <begin position="116"/>
        <end position="149"/>
    </location>
</feature>
<dbReference type="RefSeq" id="WP_305730898.1">
    <property type="nucleotide sequence ID" value="NZ_OW150024.1"/>
</dbReference>
<dbReference type="SMART" id="SM00028">
    <property type="entry name" value="TPR"/>
    <property type="match status" value="5"/>
</dbReference>
<evidence type="ECO:0000313" key="2">
    <source>
        <dbReference type="EMBL" id="CAH2029921.1"/>
    </source>
</evidence>
<dbReference type="Proteomes" id="UP001295463">
    <property type="component" value="Chromosome"/>
</dbReference>
<dbReference type="PANTHER" id="PTHR12558:SF13">
    <property type="entry name" value="CELL DIVISION CYCLE PROTEIN 27 HOMOLOG"/>
    <property type="match status" value="1"/>
</dbReference>
<feature type="repeat" description="TPR" evidence="1">
    <location>
        <begin position="47"/>
        <end position="80"/>
    </location>
</feature>
<gene>
    <name evidence="2" type="ORF">GEAMG1_0099</name>
</gene>
<name>A0ABM9D683_9BACT</name>
<dbReference type="InterPro" id="IPR011990">
    <property type="entry name" value="TPR-like_helical_dom_sf"/>
</dbReference>
<accession>A0ABM9D683</accession>
<dbReference type="InterPro" id="IPR019734">
    <property type="entry name" value="TPR_rpt"/>
</dbReference>
<dbReference type="PANTHER" id="PTHR12558">
    <property type="entry name" value="CELL DIVISION CYCLE 16,23,27"/>
    <property type="match status" value="1"/>
</dbReference>
<dbReference type="Pfam" id="PF13181">
    <property type="entry name" value="TPR_8"/>
    <property type="match status" value="1"/>
</dbReference>
<organism evidence="2 3">
    <name type="scientific">Trichlorobacter ammonificans</name>
    <dbReference type="NCBI Taxonomy" id="2916410"/>
    <lineage>
        <taxon>Bacteria</taxon>
        <taxon>Pseudomonadati</taxon>
        <taxon>Thermodesulfobacteriota</taxon>
        <taxon>Desulfuromonadia</taxon>
        <taxon>Geobacterales</taxon>
        <taxon>Geobacteraceae</taxon>
        <taxon>Trichlorobacter</taxon>
    </lineage>
</organism>
<dbReference type="SUPFAM" id="SSF48452">
    <property type="entry name" value="TPR-like"/>
    <property type="match status" value="1"/>
</dbReference>
<keyword evidence="1" id="KW-0802">TPR repeat</keyword>
<dbReference type="EMBL" id="OW150024">
    <property type="protein sequence ID" value="CAH2029921.1"/>
    <property type="molecule type" value="Genomic_DNA"/>
</dbReference>
<dbReference type="Pfam" id="PF13432">
    <property type="entry name" value="TPR_16"/>
    <property type="match status" value="2"/>
</dbReference>
<sequence length="384" mass="41844">MNSFVVPAASYEAQNAYRRLQLTMEKDDPRMAILEIRTFLKMYPDLALACNDLGVLYAQTGEKLLALACYEKANRLQPATPVIVKNLAEFYFVELGWTDDAILMLTELLKSHPDDTDLLALLGTISGKIGREQEARTFFRRVLELEPGNRDASVALRQLEGAIPAAEFSAQPVRPAAPPVPPPVQAAPVQPVAPPAATAAPAGSPLDDILARLRSTIATAEAVVRPASPAQPTAGMSAEQRYREAQTAVANGDADRAVTLLEQLVAETPVSPLAHNDLGILYTNAGRLDLAVNHHELAVRQAPDNPLFAKNLAALYYSLCGRTDEAIAIYTRLVKEYPTDVEVLTALAIISNNNNLKEQARVFISRVLDFEPWNADARQFLAEL</sequence>
<dbReference type="Gene3D" id="1.25.40.10">
    <property type="entry name" value="Tetratricopeptide repeat domain"/>
    <property type="match status" value="2"/>
</dbReference>
<feature type="repeat" description="TPR" evidence="1">
    <location>
        <begin position="272"/>
        <end position="305"/>
    </location>
</feature>
<dbReference type="PROSITE" id="PS50005">
    <property type="entry name" value="TPR"/>
    <property type="match status" value="3"/>
</dbReference>
<keyword evidence="3" id="KW-1185">Reference proteome</keyword>
<evidence type="ECO:0000313" key="3">
    <source>
        <dbReference type="Proteomes" id="UP001295463"/>
    </source>
</evidence>
<dbReference type="Pfam" id="PF14559">
    <property type="entry name" value="TPR_19"/>
    <property type="match status" value="1"/>
</dbReference>
<reference evidence="2 3" key="1">
    <citation type="submission" date="2022-03" db="EMBL/GenBank/DDBJ databases">
        <authorList>
            <person name="Koch H."/>
        </authorList>
    </citation>
    <scope>NUCLEOTIDE SEQUENCE [LARGE SCALE GENOMIC DNA]</scope>
    <source>
        <strain evidence="2 3">G1</strain>
    </source>
</reference>
<proteinExistence type="predicted"/>
<protein>
    <submittedName>
        <fullName evidence="2">Tetratricopeptide TPR_2 repeat protein</fullName>
    </submittedName>
</protein>
<evidence type="ECO:0000256" key="1">
    <source>
        <dbReference type="PROSITE-ProRule" id="PRU00339"/>
    </source>
</evidence>